<feature type="domain" description="Radical SAM core" evidence="7">
    <location>
        <begin position="24"/>
        <end position="277"/>
    </location>
</feature>
<dbReference type="InterPro" id="IPR039661">
    <property type="entry name" value="ELP3"/>
</dbReference>
<sequence length="319" mass="36315">MSGALKKDWDGKPYHSLDYEVKHCFGKKLYRLSLNGGMSCPNRDGTIGYGGCIFCSEGGSGDFAEESRLSVTEQLRNARKRIERKLPKNIPYGYIAYFQAYTNTYGPVEYLRSLFTEAMEDEEVEVLSIATRPDCLPEKVVALLSELNRKKPVWVELGLQTAKEETARLIRRGYGLSCFTEARKRLERAGIPVIAHVIIGLPGEGKGELLETIDYINRQKLEGIKLQLLHILKETGLTELYEKGEVRGLSFEEYESLLFAALARLRPETVVHRITGDGPKKLLLAPLWSGDKKQVFNRLHRDMKEQELWQGKDYHEEEA</sequence>
<proteinExistence type="predicted"/>
<name>A0AAP4B8P9_9FIRM</name>
<dbReference type="Proteomes" id="UP001300383">
    <property type="component" value="Unassembled WGS sequence"/>
</dbReference>
<dbReference type="GO" id="GO:0051539">
    <property type="term" value="F:4 iron, 4 sulfur cluster binding"/>
    <property type="evidence" value="ECO:0007669"/>
    <property type="project" value="UniProtKB-KW"/>
</dbReference>
<dbReference type="InterPro" id="IPR032432">
    <property type="entry name" value="Radical_SAM_C"/>
</dbReference>
<keyword evidence="9" id="KW-1185">Reference proteome</keyword>
<dbReference type="SFLD" id="SFLDG01091">
    <property type="entry name" value="uncharacterized_CHP01210-like"/>
    <property type="match status" value="1"/>
</dbReference>
<dbReference type="PROSITE" id="PS51918">
    <property type="entry name" value="RADICAL_SAM"/>
    <property type="match status" value="1"/>
</dbReference>
<comment type="caution">
    <text evidence="8">The sequence shown here is derived from an EMBL/GenBank/DDBJ whole genome shotgun (WGS) entry which is preliminary data.</text>
</comment>
<dbReference type="Pfam" id="PF04055">
    <property type="entry name" value="Radical_SAM"/>
    <property type="match status" value="1"/>
</dbReference>
<organism evidence="8 9">
    <name type="scientific">Fusibacillus kribbianus</name>
    <dbReference type="NCBI Taxonomy" id="3044208"/>
    <lineage>
        <taxon>Bacteria</taxon>
        <taxon>Bacillati</taxon>
        <taxon>Bacillota</taxon>
        <taxon>Clostridia</taxon>
        <taxon>Lachnospirales</taxon>
        <taxon>Lachnospiraceae</taxon>
        <taxon>Fusibacillus</taxon>
    </lineage>
</organism>
<accession>A0AAP4B8P9</accession>
<keyword evidence="3" id="KW-0949">S-adenosyl-L-methionine</keyword>
<dbReference type="GO" id="GO:0003824">
    <property type="term" value="F:catalytic activity"/>
    <property type="evidence" value="ECO:0007669"/>
    <property type="project" value="InterPro"/>
</dbReference>
<dbReference type="CDD" id="cd01335">
    <property type="entry name" value="Radical_SAM"/>
    <property type="match status" value="1"/>
</dbReference>
<evidence type="ECO:0000256" key="3">
    <source>
        <dbReference type="ARBA" id="ARBA00022691"/>
    </source>
</evidence>
<gene>
    <name evidence="8" type="ORF">QJ036_04070</name>
</gene>
<protein>
    <submittedName>
        <fullName evidence="8">TIGR01212 family radical SAM protein</fullName>
    </submittedName>
</protein>
<evidence type="ECO:0000256" key="2">
    <source>
        <dbReference type="ARBA" id="ARBA00022485"/>
    </source>
</evidence>
<dbReference type="Gene3D" id="3.80.30.20">
    <property type="entry name" value="tm_1862 like domain"/>
    <property type="match status" value="1"/>
</dbReference>
<dbReference type="Pfam" id="PF16199">
    <property type="entry name" value="Radical_SAM_C"/>
    <property type="match status" value="1"/>
</dbReference>
<dbReference type="InterPro" id="IPR007197">
    <property type="entry name" value="rSAM"/>
</dbReference>
<dbReference type="RefSeq" id="WP_283230166.1">
    <property type="nucleotide sequence ID" value="NZ_JASGBQ010000004.1"/>
</dbReference>
<keyword evidence="5" id="KW-0408">Iron</keyword>
<keyword evidence="4" id="KW-0479">Metal-binding</keyword>
<dbReference type="PANTHER" id="PTHR11135">
    <property type="entry name" value="HISTONE ACETYLTRANSFERASE-RELATED"/>
    <property type="match status" value="1"/>
</dbReference>
<dbReference type="SMART" id="SM00729">
    <property type="entry name" value="Elp3"/>
    <property type="match status" value="1"/>
</dbReference>
<dbReference type="SUPFAM" id="SSF102114">
    <property type="entry name" value="Radical SAM enzymes"/>
    <property type="match status" value="1"/>
</dbReference>
<comment type="cofactor">
    <cofactor evidence="1">
        <name>[4Fe-4S] cluster</name>
        <dbReference type="ChEBI" id="CHEBI:49883"/>
    </cofactor>
</comment>
<dbReference type="GO" id="GO:0046872">
    <property type="term" value="F:metal ion binding"/>
    <property type="evidence" value="ECO:0007669"/>
    <property type="project" value="UniProtKB-KW"/>
</dbReference>
<evidence type="ECO:0000259" key="7">
    <source>
        <dbReference type="PROSITE" id="PS51918"/>
    </source>
</evidence>
<evidence type="ECO:0000256" key="5">
    <source>
        <dbReference type="ARBA" id="ARBA00023004"/>
    </source>
</evidence>
<dbReference type="SFLD" id="SFLDG01086">
    <property type="entry name" value="elongater_protein-like"/>
    <property type="match status" value="1"/>
</dbReference>
<evidence type="ECO:0000313" key="9">
    <source>
        <dbReference type="Proteomes" id="UP001300383"/>
    </source>
</evidence>
<keyword evidence="6" id="KW-0411">Iron-sulfur</keyword>
<keyword evidence="2" id="KW-0004">4Fe-4S</keyword>
<evidence type="ECO:0000256" key="1">
    <source>
        <dbReference type="ARBA" id="ARBA00001966"/>
    </source>
</evidence>
<dbReference type="InterPro" id="IPR006638">
    <property type="entry name" value="Elp3/MiaA/NifB-like_rSAM"/>
</dbReference>
<dbReference type="AlphaFoldDB" id="A0AAP4B8P9"/>
<evidence type="ECO:0000313" key="8">
    <source>
        <dbReference type="EMBL" id="MDI9241655.1"/>
    </source>
</evidence>
<dbReference type="InterPro" id="IPR005911">
    <property type="entry name" value="YhcC-like"/>
</dbReference>
<dbReference type="InterPro" id="IPR058240">
    <property type="entry name" value="rSAM_sf"/>
</dbReference>
<evidence type="ECO:0000256" key="6">
    <source>
        <dbReference type="ARBA" id="ARBA00023014"/>
    </source>
</evidence>
<dbReference type="InterPro" id="IPR023404">
    <property type="entry name" value="rSAM_horseshoe"/>
</dbReference>
<dbReference type="SFLD" id="SFLDS00029">
    <property type="entry name" value="Radical_SAM"/>
    <property type="match status" value="1"/>
</dbReference>
<dbReference type="EMBL" id="JASGBQ010000004">
    <property type="protein sequence ID" value="MDI9241655.1"/>
    <property type="molecule type" value="Genomic_DNA"/>
</dbReference>
<dbReference type="PANTHER" id="PTHR11135:SF1">
    <property type="entry name" value="PROTEIN YHCC"/>
    <property type="match status" value="1"/>
</dbReference>
<evidence type="ECO:0000256" key="4">
    <source>
        <dbReference type="ARBA" id="ARBA00022723"/>
    </source>
</evidence>
<dbReference type="NCBIfam" id="TIGR01212">
    <property type="entry name" value="TIGR01212 family radical SAM protein"/>
    <property type="match status" value="1"/>
</dbReference>
<reference evidence="8 9" key="1">
    <citation type="submission" date="2023-05" db="EMBL/GenBank/DDBJ databases">
        <title>[ruminococcus] sp. nov., isolated from a pig farm feces dump.</title>
        <authorList>
            <person name="Chang Y.-H."/>
        </authorList>
    </citation>
    <scope>NUCLEOTIDE SEQUENCE [LARGE SCALE GENOMIC DNA]</scope>
    <source>
        <strain evidence="8 9">YH-rum2234</strain>
    </source>
</reference>